<feature type="transmembrane region" description="Helical" evidence="1">
    <location>
        <begin position="93"/>
        <end position="112"/>
    </location>
</feature>
<dbReference type="Gene3D" id="3.30.565.10">
    <property type="entry name" value="Histidine kinase-like ATPase, C-terminal domain"/>
    <property type="match status" value="1"/>
</dbReference>
<dbReference type="InterPro" id="IPR050640">
    <property type="entry name" value="Bact_2-comp_sensor_kinase"/>
</dbReference>
<reference evidence="3" key="1">
    <citation type="submission" date="2023-01" db="EMBL/GenBank/DDBJ databases">
        <title>Whole genome sequence of Paucibacter sp. S2-9 isolated from pond sediment.</title>
        <authorList>
            <person name="Jung J.Y."/>
        </authorList>
    </citation>
    <scope>NUCLEOTIDE SEQUENCE</scope>
    <source>
        <strain evidence="3">S2-9</strain>
    </source>
</reference>
<feature type="transmembrane region" description="Helical" evidence="1">
    <location>
        <begin position="124"/>
        <end position="144"/>
    </location>
</feature>
<dbReference type="SUPFAM" id="SSF55874">
    <property type="entry name" value="ATPase domain of HSP90 chaperone/DNA topoisomerase II/histidine kinase"/>
    <property type="match status" value="1"/>
</dbReference>
<proteinExistence type="predicted"/>
<keyword evidence="1" id="KW-0472">Membrane</keyword>
<dbReference type="AlphaFoldDB" id="A0AA95NDH0"/>
<keyword evidence="3" id="KW-0418">Kinase</keyword>
<evidence type="ECO:0000259" key="2">
    <source>
        <dbReference type="SMART" id="SM00387"/>
    </source>
</evidence>
<keyword evidence="1" id="KW-0812">Transmembrane</keyword>
<feature type="domain" description="Histidine kinase/HSP90-like ATPase" evidence="2">
    <location>
        <begin position="259"/>
        <end position="355"/>
    </location>
</feature>
<keyword evidence="1" id="KW-1133">Transmembrane helix</keyword>
<protein>
    <submittedName>
        <fullName evidence="3">Histidine kinase</fullName>
    </submittedName>
</protein>
<dbReference type="Proteomes" id="UP001177769">
    <property type="component" value="Chromosome"/>
</dbReference>
<feature type="transmembrane region" description="Helical" evidence="1">
    <location>
        <begin position="62"/>
        <end position="81"/>
    </location>
</feature>
<dbReference type="GO" id="GO:0016020">
    <property type="term" value="C:membrane"/>
    <property type="evidence" value="ECO:0007669"/>
    <property type="project" value="InterPro"/>
</dbReference>
<keyword evidence="3" id="KW-0808">Transferase</keyword>
<name>A0AA95NDH0_9BURK</name>
<dbReference type="PANTHER" id="PTHR34220">
    <property type="entry name" value="SENSOR HISTIDINE KINASE YPDA"/>
    <property type="match status" value="1"/>
</dbReference>
<dbReference type="PANTHER" id="PTHR34220:SF9">
    <property type="entry name" value="SIGNAL TRANSDUCTION HISTIDINE KINASE INTERNAL REGION DOMAIN-CONTAINING PROTEIN"/>
    <property type="match status" value="1"/>
</dbReference>
<dbReference type="EMBL" id="CP116346">
    <property type="protein sequence ID" value="WIT13047.1"/>
    <property type="molecule type" value="Genomic_DNA"/>
</dbReference>
<dbReference type="InterPro" id="IPR010559">
    <property type="entry name" value="Sig_transdc_His_kin_internal"/>
</dbReference>
<evidence type="ECO:0000313" key="3">
    <source>
        <dbReference type="EMBL" id="WIT13047.1"/>
    </source>
</evidence>
<dbReference type="InterPro" id="IPR036890">
    <property type="entry name" value="HATPase_C_sf"/>
</dbReference>
<evidence type="ECO:0000256" key="1">
    <source>
        <dbReference type="SAM" id="Phobius"/>
    </source>
</evidence>
<accession>A0AA95NDH0</accession>
<dbReference type="Pfam" id="PF06580">
    <property type="entry name" value="His_kinase"/>
    <property type="match status" value="1"/>
</dbReference>
<dbReference type="InterPro" id="IPR003594">
    <property type="entry name" value="HATPase_dom"/>
</dbReference>
<organism evidence="3 4">
    <name type="scientific">Paucibacter sediminis</name>
    <dbReference type="NCBI Taxonomy" id="3019553"/>
    <lineage>
        <taxon>Bacteria</taxon>
        <taxon>Pseudomonadati</taxon>
        <taxon>Pseudomonadota</taxon>
        <taxon>Betaproteobacteria</taxon>
        <taxon>Burkholderiales</taxon>
        <taxon>Sphaerotilaceae</taxon>
        <taxon>Roseateles</taxon>
    </lineage>
</organism>
<dbReference type="RefSeq" id="WP_285234150.1">
    <property type="nucleotide sequence ID" value="NZ_CP116346.1"/>
</dbReference>
<dbReference type="SMART" id="SM00387">
    <property type="entry name" value="HATPase_c"/>
    <property type="match status" value="1"/>
</dbReference>
<gene>
    <name evidence="3" type="ORF">PFX98_05425</name>
</gene>
<keyword evidence="4" id="KW-1185">Reference proteome</keyword>
<evidence type="ECO:0000313" key="4">
    <source>
        <dbReference type="Proteomes" id="UP001177769"/>
    </source>
</evidence>
<dbReference type="GO" id="GO:0000155">
    <property type="term" value="F:phosphorelay sensor kinase activity"/>
    <property type="evidence" value="ECO:0007669"/>
    <property type="project" value="InterPro"/>
</dbReference>
<dbReference type="KEGG" id="pais:PFX98_05425"/>
<sequence>MTHRPDTLDWTQWICPGPRRRFSALELRQAGAQPWPRGIDHYVYSNTLILAAVFYNELPRGLGLWVLLASLCMSVASLLTARWLWRQPTRKNLNLASWGAVLVSLVLIFGLAKVHGKEMLRFAAPVLVAGITLVLSAWWFLTLYRVQQIEARLRELADQEASQRLARRLATAQIQPHFLFNTLASLQHWVDTQDSRAAGMLRSFTRYLRATLPMFEHESLPLGQELQIVASYLEVMQARLGARLAWRIEAAPELQDLTLPPGALLTLVENAIGHGIEPALRGGRIDVRAYREGAALRLEVQDDGAGLCAETASDDGLGLTNTRERLQQLYGARASLQLLAQEPGCLARITIHDEGEQRP</sequence>